<organism evidence="1 2">
    <name type="scientific">Photinus pyralis</name>
    <name type="common">Common eastern firefly</name>
    <name type="synonym">Lampyris pyralis</name>
    <dbReference type="NCBI Taxonomy" id="7054"/>
    <lineage>
        <taxon>Eukaryota</taxon>
        <taxon>Metazoa</taxon>
        <taxon>Ecdysozoa</taxon>
        <taxon>Arthropoda</taxon>
        <taxon>Hexapoda</taxon>
        <taxon>Insecta</taxon>
        <taxon>Pterygota</taxon>
        <taxon>Neoptera</taxon>
        <taxon>Endopterygota</taxon>
        <taxon>Coleoptera</taxon>
        <taxon>Polyphaga</taxon>
        <taxon>Elateriformia</taxon>
        <taxon>Elateroidea</taxon>
        <taxon>Lampyridae</taxon>
        <taxon>Lampyrinae</taxon>
        <taxon>Photinus</taxon>
    </lineage>
</organism>
<dbReference type="GO" id="GO:0005615">
    <property type="term" value="C:extracellular space"/>
    <property type="evidence" value="ECO:0007669"/>
    <property type="project" value="TreeGrafter"/>
</dbReference>
<dbReference type="AlphaFoldDB" id="A0A5N4AK10"/>
<dbReference type="Pfam" id="PF06585">
    <property type="entry name" value="JHBP"/>
    <property type="match status" value="1"/>
</dbReference>
<reference evidence="1 2" key="1">
    <citation type="journal article" date="2018" name="Elife">
        <title>Firefly genomes illuminate parallel origins of bioluminescence in beetles.</title>
        <authorList>
            <person name="Fallon T.R."/>
            <person name="Lower S.E."/>
            <person name="Chang C.H."/>
            <person name="Bessho-Uehara M."/>
            <person name="Martin G.J."/>
            <person name="Bewick A.J."/>
            <person name="Behringer M."/>
            <person name="Debat H.J."/>
            <person name="Wong I."/>
            <person name="Day J.C."/>
            <person name="Suvorov A."/>
            <person name="Silva C.J."/>
            <person name="Stanger-Hall K.F."/>
            <person name="Hall D.W."/>
            <person name="Schmitz R.J."/>
            <person name="Nelson D.R."/>
            <person name="Lewis S.M."/>
            <person name="Shigenobu S."/>
            <person name="Bybee S.M."/>
            <person name="Larracuente A.M."/>
            <person name="Oba Y."/>
            <person name="Weng J.K."/>
        </authorList>
    </citation>
    <scope>NUCLEOTIDE SEQUENCE [LARGE SCALE GENOMIC DNA]</scope>
    <source>
        <strain evidence="1">1611_PpyrPB1</strain>
        <tissue evidence="1">Whole body</tissue>
    </source>
</reference>
<comment type="caution">
    <text evidence="1">The sequence shown here is derived from an EMBL/GenBank/DDBJ whole genome shotgun (WGS) entry which is preliminary data.</text>
</comment>
<name>A0A5N4AK10_PHOPY</name>
<dbReference type="InParanoid" id="A0A5N4AK10"/>
<dbReference type="Proteomes" id="UP000327044">
    <property type="component" value="Unassembled WGS sequence"/>
</dbReference>
<gene>
    <name evidence="1" type="ORF">PPYR_08629</name>
</gene>
<dbReference type="PANTHER" id="PTHR11008">
    <property type="entry name" value="PROTEIN TAKEOUT-LIKE PROTEIN"/>
    <property type="match status" value="1"/>
</dbReference>
<accession>A0A5N4AK10</accession>
<dbReference type="Gene3D" id="3.15.10.30">
    <property type="entry name" value="Haemolymph juvenile hormone binding protein"/>
    <property type="match status" value="1"/>
</dbReference>
<evidence type="ECO:0000313" key="2">
    <source>
        <dbReference type="Proteomes" id="UP000327044"/>
    </source>
</evidence>
<dbReference type="EMBL" id="VVIM01000006">
    <property type="protein sequence ID" value="KAB0797636.1"/>
    <property type="molecule type" value="Genomic_DNA"/>
</dbReference>
<protein>
    <submittedName>
        <fullName evidence="1">Uncharacterized protein</fullName>
    </submittedName>
</protein>
<proteinExistence type="predicted"/>
<evidence type="ECO:0000313" key="1">
    <source>
        <dbReference type="EMBL" id="KAB0797636.1"/>
    </source>
</evidence>
<dbReference type="InterPro" id="IPR010562">
    <property type="entry name" value="Haemolymph_juvenile_hormone-bd"/>
</dbReference>
<keyword evidence="2" id="KW-1185">Reference proteome</keyword>
<dbReference type="PANTHER" id="PTHR11008:SF32">
    <property type="entry name" value="CIRCADIAN CLOCK-CONTROLLED PROTEIN DAYWAKE-RELATED"/>
    <property type="match status" value="1"/>
</dbReference>
<sequence length="135" mass="15913">MTFNVSVTNPEVIFVANFEFKNATFFQVSSKGQVTYVHKGFKADFNMTGEIEKRKNDRYIKLVDLNLQLSSSRIAYQFKTKDPKHDRVKDNVFNYNWKLALRDLKTGYEQIYAHAYRTTMERILAAFPYDSIFID</sequence>
<dbReference type="InterPro" id="IPR038606">
    <property type="entry name" value="To_sf"/>
</dbReference>